<dbReference type="InterPro" id="IPR016461">
    <property type="entry name" value="COMT-like"/>
</dbReference>
<evidence type="ECO:0000256" key="2">
    <source>
        <dbReference type="ARBA" id="ARBA00022679"/>
    </source>
</evidence>
<dbReference type="Pfam" id="PF08100">
    <property type="entry name" value="Dimerisation"/>
    <property type="match status" value="1"/>
</dbReference>
<gene>
    <name evidence="6" type="ORF">WG66_16152</name>
</gene>
<comment type="caution">
    <text evidence="6">The sequence shown here is derived from an EMBL/GenBank/DDBJ whole genome shotgun (WGS) entry which is preliminary data.</text>
</comment>
<dbReference type="InterPro" id="IPR012967">
    <property type="entry name" value="COMT_dimerisation"/>
</dbReference>
<dbReference type="InterPro" id="IPR029063">
    <property type="entry name" value="SAM-dependent_MTases_sf"/>
</dbReference>
<evidence type="ECO:0000259" key="4">
    <source>
        <dbReference type="Pfam" id="PF00891"/>
    </source>
</evidence>
<feature type="domain" description="O-methyltransferase dimerisation" evidence="5">
    <location>
        <begin position="95"/>
        <end position="166"/>
    </location>
</feature>
<accession>A0A0W0F4K3</accession>
<organism evidence="6 7">
    <name type="scientific">Moniliophthora roreri</name>
    <name type="common">Frosty pod rot fungus</name>
    <name type="synonym">Monilia roreri</name>
    <dbReference type="NCBI Taxonomy" id="221103"/>
    <lineage>
        <taxon>Eukaryota</taxon>
        <taxon>Fungi</taxon>
        <taxon>Dikarya</taxon>
        <taxon>Basidiomycota</taxon>
        <taxon>Agaricomycotina</taxon>
        <taxon>Agaricomycetes</taxon>
        <taxon>Agaricomycetidae</taxon>
        <taxon>Agaricales</taxon>
        <taxon>Marasmiineae</taxon>
        <taxon>Marasmiaceae</taxon>
        <taxon>Moniliophthora</taxon>
    </lineage>
</organism>
<dbReference type="EMBL" id="LATX01002342">
    <property type="protein sequence ID" value="KTB31258.1"/>
    <property type="molecule type" value="Genomic_DNA"/>
</dbReference>
<evidence type="ECO:0000256" key="1">
    <source>
        <dbReference type="ARBA" id="ARBA00022603"/>
    </source>
</evidence>
<dbReference type="Proteomes" id="UP000054988">
    <property type="component" value="Unassembled WGS sequence"/>
</dbReference>
<evidence type="ECO:0000313" key="7">
    <source>
        <dbReference type="Proteomes" id="UP000054988"/>
    </source>
</evidence>
<dbReference type="GO" id="GO:0032259">
    <property type="term" value="P:methylation"/>
    <property type="evidence" value="ECO:0007669"/>
    <property type="project" value="UniProtKB-KW"/>
</dbReference>
<protein>
    <submittedName>
        <fullName evidence="6">Putative S-adenosyl-L-methionine-dependent methyltransferase</fullName>
    </submittedName>
</protein>
<evidence type="ECO:0000313" key="6">
    <source>
        <dbReference type="EMBL" id="KTB31258.1"/>
    </source>
</evidence>
<dbReference type="Gene3D" id="3.40.50.150">
    <property type="entry name" value="Vaccinia Virus protein VP39"/>
    <property type="match status" value="1"/>
</dbReference>
<dbReference type="eggNOG" id="KOG3178">
    <property type="taxonomic scope" value="Eukaryota"/>
</dbReference>
<dbReference type="PROSITE" id="PS51683">
    <property type="entry name" value="SAM_OMT_II"/>
    <property type="match status" value="1"/>
</dbReference>
<keyword evidence="2 6" id="KW-0808">Transferase</keyword>
<dbReference type="CDD" id="cd02440">
    <property type="entry name" value="AdoMet_MTases"/>
    <property type="match status" value="1"/>
</dbReference>
<keyword evidence="3" id="KW-0949">S-adenosyl-L-methionine</keyword>
<dbReference type="Gene3D" id="1.10.10.10">
    <property type="entry name" value="Winged helix-like DNA-binding domain superfamily/Winged helix DNA-binding domain"/>
    <property type="match status" value="1"/>
</dbReference>
<sequence>MAANSTVTTNDHLTSLATLISSSVQEVIAAYASVGQTVPSLDSVEPGPFDGAVEDVPERLARAVRVIEAACAQLVCTVSNPSGLVFDKAIAQPEPSCLVIVNNARIADLLVDRPEGMHVKQLAETSGFKDSDKLGRAMRLLAAKHVFREVMPEVYANNRLSVKLVSKNAMSDLVGLITDEIRISAAHAYETYSGKPRFPDETAFQRLKGHKIFDWYKFPENKEKAERFNRAMVAWVDFQGSFLPKVYPWTEHPSDCTVCDVAGGNGHYTIDLLKKHPKFKVLLQDQPEVIEQAKEYWAKEYPQAIKEKKVEFVPFNFLADRAVEGCDVYYIKSVLHDWADAQCLIILRNIRSAMKPEARLVIHEFALPSAARFAHCQEERPPEPLLPNWGAPTARTYKMDFAMMTAFGARERTLEELISLCEKCGLQFRKLYPAGEMDLMEFVPV</sequence>
<proteinExistence type="predicted"/>
<dbReference type="Pfam" id="PF00891">
    <property type="entry name" value="Methyltransf_2"/>
    <property type="match status" value="1"/>
</dbReference>
<dbReference type="PANTHER" id="PTHR43712:SF2">
    <property type="entry name" value="O-METHYLTRANSFERASE CICE"/>
    <property type="match status" value="1"/>
</dbReference>
<keyword evidence="1 6" id="KW-0489">Methyltransferase</keyword>
<dbReference type="AlphaFoldDB" id="A0A0W0F4K3"/>
<dbReference type="SUPFAM" id="SSF53335">
    <property type="entry name" value="S-adenosyl-L-methionine-dependent methyltransferases"/>
    <property type="match status" value="1"/>
</dbReference>
<dbReference type="InterPro" id="IPR036388">
    <property type="entry name" value="WH-like_DNA-bd_sf"/>
</dbReference>
<dbReference type="InterPro" id="IPR036390">
    <property type="entry name" value="WH_DNA-bd_sf"/>
</dbReference>
<evidence type="ECO:0000259" key="5">
    <source>
        <dbReference type="Pfam" id="PF08100"/>
    </source>
</evidence>
<dbReference type="GO" id="GO:0008171">
    <property type="term" value="F:O-methyltransferase activity"/>
    <property type="evidence" value="ECO:0007669"/>
    <property type="project" value="InterPro"/>
</dbReference>
<dbReference type="InterPro" id="IPR001077">
    <property type="entry name" value="COMT_C"/>
</dbReference>
<dbReference type="PANTHER" id="PTHR43712">
    <property type="entry name" value="PUTATIVE (AFU_ORTHOLOGUE AFUA_4G14580)-RELATED"/>
    <property type="match status" value="1"/>
</dbReference>
<reference evidence="6 7" key="1">
    <citation type="submission" date="2015-12" db="EMBL/GenBank/DDBJ databases">
        <title>Draft genome sequence of Moniliophthora roreri, the causal agent of frosty pod rot of cacao.</title>
        <authorList>
            <person name="Aime M.C."/>
            <person name="Diaz-Valderrama J.R."/>
            <person name="Kijpornyongpan T."/>
            <person name="Phillips-Mora W."/>
        </authorList>
    </citation>
    <scope>NUCLEOTIDE SEQUENCE [LARGE SCALE GENOMIC DNA]</scope>
    <source>
        <strain evidence="6 7">MCA 2952</strain>
    </source>
</reference>
<feature type="domain" description="O-methyltransferase C-terminal" evidence="4">
    <location>
        <begin position="204"/>
        <end position="370"/>
    </location>
</feature>
<name>A0A0W0F4K3_MONRR</name>
<dbReference type="SUPFAM" id="SSF46785">
    <property type="entry name" value="Winged helix' DNA-binding domain"/>
    <property type="match status" value="1"/>
</dbReference>
<evidence type="ECO:0000256" key="3">
    <source>
        <dbReference type="ARBA" id="ARBA00022691"/>
    </source>
</evidence>